<name>A0A927CN34_9BACL</name>
<dbReference type="AlphaFoldDB" id="A0A927CN34"/>
<dbReference type="InterPro" id="IPR046226">
    <property type="entry name" value="DUF6259"/>
</dbReference>
<organism evidence="2 3">
    <name type="scientific">Paenibacillus arenilitoris</name>
    <dbReference type="NCBI Taxonomy" id="2772299"/>
    <lineage>
        <taxon>Bacteria</taxon>
        <taxon>Bacillati</taxon>
        <taxon>Bacillota</taxon>
        <taxon>Bacilli</taxon>
        <taxon>Bacillales</taxon>
        <taxon>Paenibacillaceae</taxon>
        <taxon>Paenibacillus</taxon>
    </lineage>
</organism>
<accession>A0A927CN34</accession>
<comment type="caution">
    <text evidence="2">The sequence shown here is derived from an EMBL/GenBank/DDBJ whole genome shotgun (WGS) entry which is preliminary data.</text>
</comment>
<dbReference type="Pfam" id="PF19773">
    <property type="entry name" value="DUF6259"/>
    <property type="match status" value="1"/>
</dbReference>
<sequence length="746" mass="84630">MIRLENKRLIVTIDEGNGCIGSLFDKSSNRDYIAAGKPGEPYRIEAGGELASGFESFGYSVEETKPGETRVALTWKVREGLTVTGVVAVRDDEEDIRFCCDVKNETDSTIAGVEFPIVPNLTAITEDGDGDYLAHSFGTGILIRNPMNNFEKDGNGLRHMPYPESFSGASMQFFAYYGENAGGLYFAAHDGEGYAKWLNFYKNGNDLLEASFYHGCEDMGAGKGMRTEYPVVIRALAGDGWYEAAAMYKEWAVRQFWCAKGELYDREEHERARWLHEEMGASTFGINASRDRAAWIHTYHDYIRTPIFHMLGPDWPKIDVKFGGDKPGGLEDWFPARFNEDNLNAMKRYGDKFAPFEFDYIFNFDRTDGQLAEQAKQIFPEPEAMKSIDKYKFRLLCPAHPYTHELHVRRDERLQEEAGVDSIYYDISANNIMKICMNEEHDHPVGAGRAITMAYRRNYIDTKAAMIRKAGRYVPMGTEMMCEVFLDVLDYYQSRAGGRPAAPLEFWNIRELATSGAARLIPMFAFVYHEYGALRMDGWGKLVEEIGELFYYSVARTYLWGGLYELNHEYSPMEALDGVENKSDEHYCPFGERGYAFSAERAAYVGMYAGLRTGAGNKYLAYGRMLKPLAYACERIALDWYHYNHGPNSADYNTSGTYEAESVIHSAWLFRGESAGLFFANVTGEAVSVQFEIDPRRLELDAAGEYRVLRIDKEKKREWFAIGPGEVRNADLSIPARSYALIEVCT</sequence>
<dbReference type="Proteomes" id="UP000632125">
    <property type="component" value="Unassembled WGS sequence"/>
</dbReference>
<evidence type="ECO:0000313" key="3">
    <source>
        <dbReference type="Proteomes" id="UP000632125"/>
    </source>
</evidence>
<dbReference type="RefSeq" id="WP_190863651.1">
    <property type="nucleotide sequence ID" value="NZ_JACXIY010000022.1"/>
</dbReference>
<keyword evidence="3" id="KW-1185">Reference proteome</keyword>
<reference evidence="2" key="1">
    <citation type="submission" date="2020-09" db="EMBL/GenBank/DDBJ databases">
        <title>A novel bacterium of genus Paenibacillus, isolated from South China Sea.</title>
        <authorList>
            <person name="Huang H."/>
            <person name="Mo K."/>
            <person name="Hu Y."/>
        </authorList>
    </citation>
    <scope>NUCLEOTIDE SEQUENCE</scope>
    <source>
        <strain evidence="2">IB182493</strain>
    </source>
</reference>
<protein>
    <recommendedName>
        <fullName evidence="1">DUF6259 domain-containing protein</fullName>
    </recommendedName>
</protein>
<gene>
    <name evidence="2" type="ORF">IDH41_18595</name>
</gene>
<feature type="domain" description="DUF6259" evidence="1">
    <location>
        <begin position="227"/>
        <end position="532"/>
    </location>
</feature>
<evidence type="ECO:0000259" key="1">
    <source>
        <dbReference type="Pfam" id="PF19773"/>
    </source>
</evidence>
<dbReference type="EMBL" id="JACXIY010000022">
    <property type="protein sequence ID" value="MBD2870594.1"/>
    <property type="molecule type" value="Genomic_DNA"/>
</dbReference>
<proteinExistence type="predicted"/>
<evidence type="ECO:0000313" key="2">
    <source>
        <dbReference type="EMBL" id="MBD2870594.1"/>
    </source>
</evidence>